<evidence type="ECO:0000256" key="1">
    <source>
        <dbReference type="SAM" id="MobiDB-lite"/>
    </source>
</evidence>
<feature type="compositionally biased region" description="Basic residues" evidence="1">
    <location>
        <begin position="48"/>
        <end position="58"/>
    </location>
</feature>
<feature type="region of interest" description="Disordered" evidence="1">
    <location>
        <begin position="44"/>
        <end position="63"/>
    </location>
</feature>
<evidence type="ECO:0000313" key="2">
    <source>
        <dbReference type="EMBL" id="CAK7350345.1"/>
    </source>
</evidence>
<accession>A0AAV1SIT6</accession>
<dbReference type="EMBL" id="CAWUPB010001184">
    <property type="protein sequence ID" value="CAK7350345.1"/>
    <property type="molecule type" value="Genomic_DNA"/>
</dbReference>
<gene>
    <name evidence="2" type="ORF">DCAF_LOCUS23073</name>
</gene>
<dbReference type="Proteomes" id="UP001314170">
    <property type="component" value="Unassembled WGS sequence"/>
</dbReference>
<proteinExistence type="predicted"/>
<keyword evidence="3" id="KW-1185">Reference proteome</keyword>
<comment type="caution">
    <text evidence="2">The sequence shown here is derived from an EMBL/GenBank/DDBJ whole genome shotgun (WGS) entry which is preliminary data.</text>
</comment>
<sequence>MREEVSAQFPNFDPDARSLRQESFEGGWNVTARYGMSLALNKGEGRNRVRRTNQRRNRGRGEKSCCAINLKTASQQALDLVILPSTPMFEEKGLDSDWVQLDTHTFSTLRLGVTKQRLASFILGFTGDDQRAEAPNYRVALMVLEQQMDHRFQHLEGFFEEIVDRLYALGIDANKNQNDDKPRIGEDAIRGQPIIRPTPGVHWHRQQFYVEDSNDEEDYFEEPVMRNAGQKRRDYGYRDPNNSRLKDVPIHIDRYKEYKSLRKHKVTQRGEGDNEICYELDEDDDEYDVDDDCQNYVVKRMKLTPKQENNT</sequence>
<organism evidence="2 3">
    <name type="scientific">Dovyalis caffra</name>
    <dbReference type="NCBI Taxonomy" id="77055"/>
    <lineage>
        <taxon>Eukaryota</taxon>
        <taxon>Viridiplantae</taxon>
        <taxon>Streptophyta</taxon>
        <taxon>Embryophyta</taxon>
        <taxon>Tracheophyta</taxon>
        <taxon>Spermatophyta</taxon>
        <taxon>Magnoliopsida</taxon>
        <taxon>eudicotyledons</taxon>
        <taxon>Gunneridae</taxon>
        <taxon>Pentapetalae</taxon>
        <taxon>rosids</taxon>
        <taxon>fabids</taxon>
        <taxon>Malpighiales</taxon>
        <taxon>Salicaceae</taxon>
        <taxon>Flacourtieae</taxon>
        <taxon>Dovyalis</taxon>
    </lineage>
</organism>
<reference evidence="2 3" key="1">
    <citation type="submission" date="2024-01" db="EMBL/GenBank/DDBJ databases">
        <authorList>
            <person name="Waweru B."/>
        </authorList>
    </citation>
    <scope>NUCLEOTIDE SEQUENCE [LARGE SCALE GENOMIC DNA]</scope>
</reference>
<name>A0AAV1SIT6_9ROSI</name>
<evidence type="ECO:0000313" key="3">
    <source>
        <dbReference type="Proteomes" id="UP001314170"/>
    </source>
</evidence>
<dbReference type="AlphaFoldDB" id="A0AAV1SIT6"/>
<protein>
    <submittedName>
        <fullName evidence="2">Uncharacterized protein</fullName>
    </submittedName>
</protein>